<accession>A0AAN7EBQ2</accession>
<comment type="caution">
    <text evidence="9">The sequence shown here is derived from an EMBL/GenBank/DDBJ whole genome shotgun (WGS) entry which is preliminary data.</text>
</comment>
<gene>
    <name evidence="9" type="ORF">RGQ29_002995</name>
</gene>
<dbReference type="InterPro" id="IPR055414">
    <property type="entry name" value="LRR_R13L4/SHOC2-like"/>
</dbReference>
<dbReference type="Pfam" id="PF18052">
    <property type="entry name" value="Rx_N"/>
    <property type="match status" value="1"/>
</dbReference>
<evidence type="ECO:0000259" key="8">
    <source>
        <dbReference type="Pfam" id="PF23598"/>
    </source>
</evidence>
<dbReference type="Gene3D" id="1.10.10.10">
    <property type="entry name" value="Winged helix-like DNA-binding domain superfamily/Winged helix DNA-binding domain"/>
    <property type="match status" value="1"/>
</dbReference>
<keyword evidence="3" id="KW-0611">Plant defense</keyword>
<evidence type="ECO:0000259" key="7">
    <source>
        <dbReference type="Pfam" id="PF23559"/>
    </source>
</evidence>
<dbReference type="SUPFAM" id="SSF52058">
    <property type="entry name" value="L domain-like"/>
    <property type="match status" value="2"/>
</dbReference>
<dbReference type="GO" id="GO:0051707">
    <property type="term" value="P:response to other organism"/>
    <property type="evidence" value="ECO:0007669"/>
    <property type="project" value="UniProtKB-ARBA"/>
</dbReference>
<name>A0AAN7EBQ2_QUERU</name>
<dbReference type="FunFam" id="3.40.50.300:FF:001091">
    <property type="entry name" value="Probable disease resistance protein At1g61300"/>
    <property type="match status" value="1"/>
</dbReference>
<evidence type="ECO:0000313" key="10">
    <source>
        <dbReference type="Proteomes" id="UP001324115"/>
    </source>
</evidence>
<dbReference type="GO" id="GO:0005524">
    <property type="term" value="F:ATP binding"/>
    <property type="evidence" value="ECO:0007669"/>
    <property type="project" value="UniProtKB-KW"/>
</dbReference>
<dbReference type="SUPFAM" id="SSF52540">
    <property type="entry name" value="P-loop containing nucleoside triphosphate hydrolases"/>
    <property type="match status" value="1"/>
</dbReference>
<evidence type="ECO:0008006" key="11">
    <source>
        <dbReference type="Google" id="ProtNLM"/>
    </source>
</evidence>
<dbReference type="InterPro" id="IPR002182">
    <property type="entry name" value="NB-ARC"/>
</dbReference>
<keyword evidence="4" id="KW-0067">ATP-binding</keyword>
<evidence type="ECO:0000259" key="5">
    <source>
        <dbReference type="Pfam" id="PF00931"/>
    </source>
</evidence>
<feature type="domain" description="Disease resistance protein winged helix" evidence="7">
    <location>
        <begin position="433"/>
        <end position="500"/>
    </location>
</feature>
<feature type="domain" description="Disease resistance N-terminal" evidence="6">
    <location>
        <begin position="10"/>
        <end position="100"/>
    </location>
</feature>
<dbReference type="AlphaFoldDB" id="A0AAN7EBQ2"/>
<protein>
    <recommendedName>
        <fullName evidence="11">CC-NBS-LRR protein</fullName>
    </recommendedName>
</protein>
<dbReference type="GO" id="GO:0006952">
    <property type="term" value="P:defense response"/>
    <property type="evidence" value="ECO:0007669"/>
    <property type="project" value="UniProtKB-KW"/>
</dbReference>
<dbReference type="InterPro" id="IPR032675">
    <property type="entry name" value="LRR_dom_sf"/>
</dbReference>
<dbReference type="GO" id="GO:0043531">
    <property type="term" value="F:ADP binding"/>
    <property type="evidence" value="ECO:0007669"/>
    <property type="project" value="InterPro"/>
</dbReference>
<organism evidence="9 10">
    <name type="scientific">Quercus rubra</name>
    <name type="common">Northern red oak</name>
    <name type="synonym">Quercus borealis</name>
    <dbReference type="NCBI Taxonomy" id="3512"/>
    <lineage>
        <taxon>Eukaryota</taxon>
        <taxon>Viridiplantae</taxon>
        <taxon>Streptophyta</taxon>
        <taxon>Embryophyta</taxon>
        <taxon>Tracheophyta</taxon>
        <taxon>Spermatophyta</taxon>
        <taxon>Magnoliopsida</taxon>
        <taxon>eudicotyledons</taxon>
        <taxon>Gunneridae</taxon>
        <taxon>Pentapetalae</taxon>
        <taxon>rosids</taxon>
        <taxon>fabids</taxon>
        <taxon>Fagales</taxon>
        <taxon>Fagaceae</taxon>
        <taxon>Quercus</taxon>
    </lineage>
</organism>
<keyword evidence="10" id="KW-1185">Reference proteome</keyword>
<dbReference type="InterPro" id="IPR036388">
    <property type="entry name" value="WH-like_DNA-bd_sf"/>
</dbReference>
<feature type="domain" description="NB-ARC" evidence="5">
    <location>
        <begin position="180"/>
        <end position="347"/>
    </location>
</feature>
<dbReference type="PRINTS" id="PR00364">
    <property type="entry name" value="DISEASERSIST"/>
</dbReference>
<keyword evidence="1" id="KW-0677">Repeat</keyword>
<dbReference type="FunFam" id="1.10.10.10:FF:000322">
    <property type="entry name" value="Probable disease resistance protein At1g63360"/>
    <property type="match status" value="1"/>
</dbReference>
<evidence type="ECO:0000313" key="9">
    <source>
        <dbReference type="EMBL" id="KAK4566967.1"/>
    </source>
</evidence>
<dbReference type="Pfam" id="PF23559">
    <property type="entry name" value="WHD_DRP"/>
    <property type="match status" value="1"/>
</dbReference>
<dbReference type="InterPro" id="IPR042197">
    <property type="entry name" value="Apaf_helical"/>
</dbReference>
<evidence type="ECO:0000256" key="2">
    <source>
        <dbReference type="ARBA" id="ARBA00022741"/>
    </source>
</evidence>
<dbReference type="EMBL" id="JAXUIC010000010">
    <property type="protein sequence ID" value="KAK4566967.1"/>
    <property type="molecule type" value="Genomic_DNA"/>
</dbReference>
<reference evidence="9 10" key="1">
    <citation type="journal article" date="2023" name="G3 (Bethesda)">
        <title>A haplotype-resolved chromosome-scale genome for Quercus rubra L. provides insights into the genetics of adaptive traits for red oak species.</title>
        <authorList>
            <person name="Kapoor B."/>
            <person name="Jenkins J."/>
            <person name="Schmutz J."/>
            <person name="Zhebentyayeva T."/>
            <person name="Kuelheim C."/>
            <person name="Coggeshall M."/>
            <person name="Heim C."/>
            <person name="Lasky J.R."/>
            <person name="Leites L."/>
            <person name="Islam-Faridi N."/>
            <person name="Romero-Severson J."/>
            <person name="DeLeo V.L."/>
            <person name="Lucas S.M."/>
            <person name="Lazic D."/>
            <person name="Gailing O."/>
            <person name="Carlson J."/>
            <person name="Staton M."/>
        </authorList>
    </citation>
    <scope>NUCLEOTIDE SEQUENCE [LARGE SCALE GENOMIC DNA]</scope>
    <source>
        <strain evidence="9">Pseudo-F2</strain>
    </source>
</reference>
<evidence type="ECO:0000256" key="1">
    <source>
        <dbReference type="ARBA" id="ARBA00022737"/>
    </source>
</evidence>
<evidence type="ECO:0000256" key="3">
    <source>
        <dbReference type="ARBA" id="ARBA00022821"/>
    </source>
</evidence>
<dbReference type="InterPro" id="IPR041118">
    <property type="entry name" value="Rx_N"/>
</dbReference>
<dbReference type="PANTHER" id="PTHR36766">
    <property type="entry name" value="PLANT BROAD-SPECTRUM MILDEW RESISTANCE PROTEIN RPW8"/>
    <property type="match status" value="1"/>
</dbReference>
<dbReference type="Gene3D" id="1.10.8.430">
    <property type="entry name" value="Helical domain of apoptotic protease-activating factors"/>
    <property type="match status" value="1"/>
</dbReference>
<proteinExistence type="predicted"/>
<keyword evidence="2" id="KW-0547">Nucleotide-binding</keyword>
<dbReference type="Pfam" id="PF23598">
    <property type="entry name" value="LRR_14"/>
    <property type="match status" value="1"/>
</dbReference>
<dbReference type="InterPro" id="IPR058922">
    <property type="entry name" value="WHD_DRP"/>
</dbReference>
<dbReference type="Gene3D" id="3.40.50.300">
    <property type="entry name" value="P-loop containing nucleotide triphosphate hydrolases"/>
    <property type="match status" value="1"/>
</dbReference>
<dbReference type="PANTHER" id="PTHR36766:SF31">
    <property type="entry name" value="DISEASE RESISTANCE RPP13-LIKE PROTEIN 1"/>
    <property type="match status" value="1"/>
</dbReference>
<dbReference type="Proteomes" id="UP001324115">
    <property type="component" value="Unassembled WGS sequence"/>
</dbReference>
<evidence type="ECO:0000256" key="4">
    <source>
        <dbReference type="ARBA" id="ARBA00022840"/>
    </source>
</evidence>
<evidence type="ECO:0000259" key="6">
    <source>
        <dbReference type="Pfam" id="PF18052"/>
    </source>
</evidence>
<feature type="domain" description="Disease resistance R13L4/SHOC-2-like LRR" evidence="8">
    <location>
        <begin position="570"/>
        <end position="857"/>
    </location>
</feature>
<dbReference type="InterPro" id="IPR027417">
    <property type="entry name" value="P-loop_NTPase"/>
</dbReference>
<dbReference type="Gene3D" id="3.80.10.10">
    <property type="entry name" value="Ribonuclease Inhibitor"/>
    <property type="match status" value="3"/>
</dbReference>
<dbReference type="Gene3D" id="1.20.5.4130">
    <property type="match status" value="1"/>
</dbReference>
<dbReference type="Pfam" id="PF00931">
    <property type="entry name" value="NB-ARC"/>
    <property type="match status" value="1"/>
</dbReference>
<sequence length="1245" mass="140321">MAEALVGGAFLSAFLQVFFDRMASREVLDFFSRWKLNTESLRKLRTTLLYIDAVLNDAEEKQIKNPAVKKWVNELKDTAYQAQDLLDEITTDASRHKLEAGLDMCVSKVRSFNLTSLSSSYLGIEPKLEEILGRLEFLAKERDILGLKEGSGEKPSRKWETTSVVEESSVYGRDDDKVSIIKLLQANDGSGDNISVIPIVGMGGVGKTTLAQLVYNNKLVMDLFDVRAWVWVSQEYDVLRITKSILEAVTSSASDSDNLDLLQVSLKNSLMGRKFLIVLDDVWSENYVDWDAFLIVLKSGAYGSRIIVTTRHESVASTVRTGKVPTYLLMPLSDEDCWLLFAKLAFGNIDTQEYPELELIGKKAVKKCNGLPLAAKTLGGLLRVKLDPKEWVKILESNIWNFSDSKSSILPALRMSYHYLPSYLKPCFAYFSIFPKNFKFKKEELVLLWMAEDFLLSTETENLEEVGSGYFDELVSRSFLQQLGGRSIRYVMHDLLNDLAKFVSGEFCFRMVGNDSDGLSENTRYFSYSRRKCDAYERFEALHKAKGLRTFLQSSNVLAARVYLNNNVILNLLPALRSLRVLSLFSYCNLTELPDLISTLKHLRYLDLSHTAIKVLPESVCTLYNLQTLLLSYCRSLIELPANMGCLINMRHLDIRGTNLIKMPLLMGRLKSLQTLSAFILGKNGGSGINELRDLRQLKGSLFILKLENVVNARDALEANLRDKLQLEELVEVLDQLQPHAYLKRLTIENYGGTTFSDWLGHASYKIEYVKLHNCKYCFFLPPFGKLPNLKYLSIVGLNIETIDTDFYGTAAFGIKPFGSLETLRFENMLQLKEWLPFTDVNGGAVAFPCLQRLFIQNCPKLTKGLPDGLFSLKVLVIDKCQQLVASVPSAPAISELKLQYCHKVLLNELPALVLKLRISGYDALESFHMDDNHCLQELDISDCPSLMLLPSCGISDTLKSLSVKNCEKLLFPIHQCYTSLESLHIRCSCDSLVSFQLDLFPKLNHLDIHGCLNLQSLSVPNHGPLHHLASLRSLEISNCSNFVSFPEEGLPAPSLTWFRVDSCYNLKALPEQMHTLLPSLVTLSLQNCPELESFPEGGLPSNLKSLEICSCDKLIPGRMEWGLQGLSSLRSFCIKGKCENLESFPDRELLPSSLISLDIWDLQHLKSLNGGELQHLTELKNLRIGYCPIFQSLPEGGLPTSLTSLIVKKCPMLKKRCQSENGEDWQKIKHIPVIELDNEVISRS</sequence>